<dbReference type="Pfam" id="PF08379">
    <property type="entry name" value="Bact_transglu_N"/>
    <property type="match status" value="1"/>
</dbReference>
<accession>A0ABP4W2C3</accession>
<dbReference type="SUPFAM" id="SSF54001">
    <property type="entry name" value="Cysteine proteinases"/>
    <property type="match status" value="1"/>
</dbReference>
<dbReference type="InterPro" id="IPR013589">
    <property type="entry name" value="Bac_transglu_N"/>
</dbReference>
<dbReference type="PANTHER" id="PTHR33490:SF6">
    <property type="entry name" value="SLL1049 PROTEIN"/>
    <property type="match status" value="1"/>
</dbReference>
<comment type="caution">
    <text evidence="2">The sequence shown here is derived from an EMBL/GenBank/DDBJ whole genome shotgun (WGS) entry which is preliminary data.</text>
</comment>
<reference evidence="3" key="1">
    <citation type="journal article" date="2019" name="Int. J. Syst. Evol. Microbiol.">
        <title>The Global Catalogue of Microorganisms (GCM) 10K type strain sequencing project: providing services to taxonomists for standard genome sequencing and annotation.</title>
        <authorList>
            <consortium name="The Broad Institute Genomics Platform"/>
            <consortium name="The Broad Institute Genome Sequencing Center for Infectious Disease"/>
            <person name="Wu L."/>
            <person name="Ma J."/>
        </authorList>
    </citation>
    <scope>NUCLEOTIDE SEQUENCE [LARGE SCALE GENOMIC DNA]</scope>
    <source>
        <strain evidence="3">JCM 13518</strain>
    </source>
</reference>
<dbReference type="EMBL" id="BAAAME010000004">
    <property type="protein sequence ID" value="GAA1745650.1"/>
    <property type="molecule type" value="Genomic_DNA"/>
</dbReference>
<dbReference type="InterPro" id="IPR002931">
    <property type="entry name" value="Transglutaminase-like"/>
</dbReference>
<evidence type="ECO:0000313" key="3">
    <source>
        <dbReference type="Proteomes" id="UP001501057"/>
    </source>
</evidence>
<gene>
    <name evidence="2" type="ORF">GCM10009710_27120</name>
</gene>
<protein>
    <submittedName>
        <fullName evidence="2">Transglutaminase family protein</fullName>
    </submittedName>
</protein>
<dbReference type="PANTHER" id="PTHR33490">
    <property type="entry name" value="BLR5614 PROTEIN-RELATED"/>
    <property type="match status" value="1"/>
</dbReference>
<dbReference type="Proteomes" id="UP001501057">
    <property type="component" value="Unassembled WGS sequence"/>
</dbReference>
<proteinExistence type="predicted"/>
<dbReference type="InterPro" id="IPR038765">
    <property type="entry name" value="Papain-like_cys_pep_sf"/>
</dbReference>
<dbReference type="Pfam" id="PF01841">
    <property type="entry name" value="Transglut_core"/>
    <property type="match status" value="1"/>
</dbReference>
<name>A0ABP4W2C3_9ACTN</name>
<dbReference type="SMART" id="SM00460">
    <property type="entry name" value="TGc"/>
    <property type="match status" value="1"/>
</dbReference>
<dbReference type="RefSeq" id="WP_344202527.1">
    <property type="nucleotide sequence ID" value="NZ_BAAAME010000004.1"/>
</dbReference>
<dbReference type="Gene3D" id="3.10.620.30">
    <property type="match status" value="1"/>
</dbReference>
<evidence type="ECO:0000259" key="1">
    <source>
        <dbReference type="SMART" id="SM00460"/>
    </source>
</evidence>
<keyword evidence="3" id="KW-1185">Reference proteome</keyword>
<evidence type="ECO:0000313" key="2">
    <source>
        <dbReference type="EMBL" id="GAA1745650.1"/>
    </source>
</evidence>
<sequence length="281" mass="30814">MSTGYQLRIRHTTGYAYADGSSGSYNEARMTPLTTSDQTLLRSRLEISPTPWTLEYRDYWGSTVTAFEVHEDHDALEVVATSTVETSGSVAQPGRTGWGDLAAVSDEWCEYLMASPWTSPPEELLAELEPLRASSETPADFARAVGRYLHESIAYLPGTTSVESTASDAWASRSGVCQDFAHLMLGVLRVAGIPARYVAGYLHPSSDPQVGETVEGESHAWVEWFDGEWIGWDPTNDIAPSGRHVMVARGRDYSDNPPLRGIYAAGSSSELFVSVEITRLR</sequence>
<organism evidence="2 3">
    <name type="scientific">Aeromicrobium alkaliterrae</name>
    <dbReference type="NCBI Taxonomy" id="302168"/>
    <lineage>
        <taxon>Bacteria</taxon>
        <taxon>Bacillati</taxon>
        <taxon>Actinomycetota</taxon>
        <taxon>Actinomycetes</taxon>
        <taxon>Propionibacteriales</taxon>
        <taxon>Nocardioidaceae</taxon>
        <taxon>Aeromicrobium</taxon>
    </lineage>
</organism>
<feature type="domain" description="Transglutaminase-like" evidence="1">
    <location>
        <begin position="169"/>
        <end position="236"/>
    </location>
</feature>